<sequence length="602" mass="67140">MDNKPEMKRIEDVTRCQVTFSKRRSSLLRKANEISVFCDVDVALVAFSPSGRVSKFCSRERIEDVLERYVKLAPDKRYQHVRCLEWKLQKMKQLDCIRGDENKLLHLDNQIKNLELQIKKTTIELEILQTNLKEYELENVEGASLAQILWCEKNLKAALQGIMDRKKRLLNETYPSLGQTRLQRRGQTPFAYNFPGNQVLNRARQNLNSRSRFLMQHNPRTWPYSSRVHKSLLDQRYQPRGISVGVPGASSSFAFNPLAASFPAIYQHPSFTQRTEIPPTYHPIQHQPFLWDPTAASTQNLQLGVYGNSSMHQEIIGNPAFNCVPYQPPGTLGTSNLYQPIMPGILDQQLGVLGSSSVQQLMREDQITPGIPNQQLGALGDSFPDQSLIGVGTTPYAQFQQAGVLGSPSVGRLANVEPLGPQKNPTPTPYHNYQNNSNTHKDVSSLPSTSQLQVDPNEMNLHLLGSHSYNTSQNLVATPLLNSERVSSEPVFTNNIGSITTPTHGDGDNANNGRSGGTSNSNNGNNGIDNCDTNEKHPACLTQENPPPESPTDSMFLNSLLNEAAIENDTSQPAGNQEDSFIDWDGFTLAENLNLEDFEIIF</sequence>
<evidence type="ECO:0000256" key="2">
    <source>
        <dbReference type="ARBA" id="ARBA00023015"/>
    </source>
</evidence>
<evidence type="ECO:0000256" key="6">
    <source>
        <dbReference type="SAM" id="Coils"/>
    </source>
</evidence>
<keyword evidence="6" id="KW-0175">Coiled coil</keyword>
<protein>
    <submittedName>
        <fullName evidence="10">Uncharacterized protein LOC18611623 isoform X1</fullName>
    </submittedName>
</protein>
<dbReference type="PANTHER" id="PTHR48019">
    <property type="entry name" value="SERUM RESPONSE FACTOR HOMOLOG"/>
    <property type="match status" value="1"/>
</dbReference>
<dbReference type="Gene3D" id="3.40.1810.10">
    <property type="entry name" value="Transcription factor, MADS-box"/>
    <property type="match status" value="1"/>
</dbReference>
<organism evidence="9 10">
    <name type="scientific">Theobroma cacao</name>
    <name type="common">Cacao</name>
    <name type="synonym">Cocoa</name>
    <dbReference type="NCBI Taxonomy" id="3641"/>
    <lineage>
        <taxon>Eukaryota</taxon>
        <taxon>Viridiplantae</taxon>
        <taxon>Streptophyta</taxon>
        <taxon>Embryophyta</taxon>
        <taxon>Tracheophyta</taxon>
        <taxon>Spermatophyta</taxon>
        <taxon>Magnoliopsida</taxon>
        <taxon>eudicotyledons</taxon>
        <taxon>Gunneridae</taxon>
        <taxon>Pentapetalae</taxon>
        <taxon>rosids</taxon>
        <taxon>malvids</taxon>
        <taxon>Malvales</taxon>
        <taxon>Malvaceae</taxon>
        <taxon>Byttnerioideae</taxon>
        <taxon>Theobroma</taxon>
    </lineage>
</organism>
<evidence type="ECO:0000313" key="10">
    <source>
        <dbReference type="RefSeq" id="XP_017971846.1"/>
    </source>
</evidence>
<gene>
    <name evidence="10" type="primary">LOC18611623</name>
</gene>
<dbReference type="PROSITE" id="PS50066">
    <property type="entry name" value="MADS_BOX_2"/>
    <property type="match status" value="1"/>
</dbReference>
<evidence type="ECO:0000256" key="1">
    <source>
        <dbReference type="ARBA" id="ARBA00004123"/>
    </source>
</evidence>
<accession>A0AB32W1H3</accession>
<keyword evidence="2" id="KW-0805">Transcription regulation</keyword>
<dbReference type="SMART" id="SM00432">
    <property type="entry name" value="MADS"/>
    <property type="match status" value="1"/>
</dbReference>
<dbReference type="GO" id="GO:0005634">
    <property type="term" value="C:nucleus"/>
    <property type="evidence" value="ECO:0007669"/>
    <property type="project" value="UniProtKB-SubCell"/>
</dbReference>
<name>A0AB32W1H3_THECC</name>
<dbReference type="PRINTS" id="PR00404">
    <property type="entry name" value="MADSDOMAIN"/>
</dbReference>
<feature type="compositionally biased region" description="Polar residues" evidence="7">
    <location>
        <begin position="493"/>
        <end position="503"/>
    </location>
</feature>
<dbReference type="AlphaFoldDB" id="A0AB32W1H3"/>
<feature type="domain" description="MADS-box" evidence="8">
    <location>
        <begin position="1"/>
        <end position="60"/>
    </location>
</feature>
<evidence type="ECO:0000256" key="3">
    <source>
        <dbReference type="ARBA" id="ARBA00023125"/>
    </source>
</evidence>
<reference evidence="10" key="2">
    <citation type="submission" date="2025-08" db="UniProtKB">
        <authorList>
            <consortium name="RefSeq"/>
        </authorList>
    </citation>
    <scope>IDENTIFICATION</scope>
</reference>
<feature type="region of interest" description="Disordered" evidence="7">
    <location>
        <begin position="493"/>
        <end position="551"/>
    </location>
</feature>
<reference evidence="9" key="1">
    <citation type="journal article" date="1997" name="Nucleic Acids Res.">
        <title>tRNAscan-SE: a program for improved detection of transfer RNA genes in genomic sequence.</title>
        <authorList>
            <person name="Lowe T.M."/>
            <person name="Eddy S.R."/>
        </authorList>
    </citation>
    <scope>NUCLEOTIDE SEQUENCE [LARGE SCALE GENOMIC DNA]</scope>
    <source>
        <strain evidence="9">r\B97-61/B2</strain>
    </source>
</reference>
<dbReference type="InterPro" id="IPR002100">
    <property type="entry name" value="TF_MADSbox"/>
</dbReference>
<dbReference type="GO" id="GO:0046983">
    <property type="term" value="F:protein dimerization activity"/>
    <property type="evidence" value="ECO:0007669"/>
    <property type="project" value="InterPro"/>
</dbReference>
<dbReference type="InterPro" id="IPR036879">
    <property type="entry name" value="TF_MADSbox_sf"/>
</dbReference>
<keyword evidence="3" id="KW-0238">DNA-binding</keyword>
<dbReference type="GO" id="GO:0003677">
    <property type="term" value="F:DNA binding"/>
    <property type="evidence" value="ECO:0007669"/>
    <property type="project" value="UniProtKB-KW"/>
</dbReference>
<dbReference type="Gramene" id="Tc01v2_t009230.1">
    <property type="protein sequence ID" value="Tc01v2_p009230.1"/>
    <property type="gene ID" value="Tc01v2_g009230"/>
</dbReference>
<feature type="compositionally biased region" description="Low complexity" evidence="7">
    <location>
        <begin position="509"/>
        <end position="527"/>
    </location>
</feature>
<dbReference type="Proteomes" id="UP000694886">
    <property type="component" value="Chromosome 1"/>
</dbReference>
<evidence type="ECO:0000259" key="8">
    <source>
        <dbReference type="PROSITE" id="PS50066"/>
    </source>
</evidence>
<keyword evidence="4" id="KW-0804">Transcription</keyword>
<dbReference type="GeneID" id="18611623"/>
<evidence type="ECO:0000256" key="5">
    <source>
        <dbReference type="ARBA" id="ARBA00023242"/>
    </source>
</evidence>
<evidence type="ECO:0000313" key="9">
    <source>
        <dbReference type="Proteomes" id="UP000694886"/>
    </source>
</evidence>
<comment type="subcellular location">
    <subcellularLocation>
        <location evidence="1">Nucleus</location>
    </subcellularLocation>
</comment>
<feature type="coiled-coil region" evidence="6">
    <location>
        <begin position="97"/>
        <end position="172"/>
    </location>
</feature>
<keyword evidence="5" id="KW-0539">Nucleus</keyword>
<evidence type="ECO:0000256" key="7">
    <source>
        <dbReference type="SAM" id="MobiDB-lite"/>
    </source>
</evidence>
<proteinExistence type="predicted"/>
<dbReference type="RefSeq" id="XP_017971846.1">
    <property type="nucleotide sequence ID" value="XM_018116357.1"/>
</dbReference>
<dbReference type="SUPFAM" id="SSF55455">
    <property type="entry name" value="SRF-like"/>
    <property type="match status" value="1"/>
</dbReference>
<evidence type="ECO:0000256" key="4">
    <source>
        <dbReference type="ARBA" id="ARBA00023163"/>
    </source>
</evidence>
<dbReference type="Pfam" id="PF00319">
    <property type="entry name" value="SRF-TF"/>
    <property type="match status" value="1"/>
</dbReference>
<dbReference type="InterPro" id="IPR050142">
    <property type="entry name" value="MADS-box/MEF2_TF"/>
</dbReference>